<keyword evidence="4" id="KW-1185">Reference proteome</keyword>
<dbReference type="InterPro" id="IPR016071">
    <property type="entry name" value="Staphylococal_nuclease_OB-fold"/>
</dbReference>
<keyword evidence="1" id="KW-1133">Transmembrane helix</keyword>
<dbReference type="EMBL" id="MIPT01000001">
    <property type="protein sequence ID" value="OHT20948.1"/>
    <property type="molecule type" value="Genomic_DNA"/>
</dbReference>
<feature type="transmembrane region" description="Helical" evidence="1">
    <location>
        <begin position="138"/>
        <end position="156"/>
    </location>
</feature>
<dbReference type="SUPFAM" id="SSF50199">
    <property type="entry name" value="Staphylococcal nuclease"/>
    <property type="match status" value="1"/>
</dbReference>
<dbReference type="Pfam" id="PF00565">
    <property type="entry name" value="SNase"/>
    <property type="match status" value="1"/>
</dbReference>
<proteinExistence type="predicted"/>
<evidence type="ECO:0000259" key="2">
    <source>
        <dbReference type="Pfam" id="PF00565"/>
    </source>
</evidence>
<feature type="transmembrane region" description="Helical" evidence="1">
    <location>
        <begin position="203"/>
        <end position="226"/>
    </location>
</feature>
<dbReference type="Pfam" id="PF06961">
    <property type="entry name" value="DUF1294"/>
    <property type="match status" value="1"/>
</dbReference>
<sequence>MFPLLAVASSAAFLCAHPTHHDGDGIRCGGKGRSMRLYAIDAPEMPGSCRPGRRCTPGDPYASRDHLAELTAGRKVLCEAVDRDHYGRTIARCTADGADLSCAMVRDGFAVERYGRLSCGEMPAPAEPPPAAPPALRWWMVPAYFLVINLMAYIAFRDDKRRARRGAFRRSEANLLWLAALGGSPGALVARQRFHHKTRKQPFSALLAMIVIVQVGVIAGLGWRAVERLLA</sequence>
<keyword evidence="1" id="KW-0472">Membrane</keyword>
<keyword evidence="1" id="KW-0812">Transmembrane</keyword>
<dbReference type="InterPro" id="IPR010718">
    <property type="entry name" value="DUF1294"/>
</dbReference>
<accession>A0A1S1HFX0</accession>
<dbReference type="Proteomes" id="UP000179467">
    <property type="component" value="Unassembled WGS sequence"/>
</dbReference>
<evidence type="ECO:0000313" key="4">
    <source>
        <dbReference type="Proteomes" id="UP000179467"/>
    </source>
</evidence>
<reference evidence="3 4" key="1">
    <citation type="submission" date="2016-09" db="EMBL/GenBank/DDBJ databases">
        <title>Metabolic pathway, cell adaptation mechanisms and a novel monoxygenase revealed through proteogenomic-transcription analysis of a Sphingomonas haloaromaticamans strain degrading the fungicide ortho-phenylphenol.</title>
        <authorList>
            <person name="Perruchon C."/>
            <person name="Papadopoulou E.S."/>
            <person name="Rousidou C."/>
            <person name="Vasileiadis S."/>
            <person name="Tanou G."/>
            <person name="Amoutzias G."/>
            <person name="Molassiotis A."/>
            <person name="Karpouzas D.G."/>
        </authorList>
    </citation>
    <scope>NUCLEOTIDE SEQUENCE [LARGE SCALE GENOMIC DNA]</scope>
    <source>
        <strain evidence="3 4">P3</strain>
    </source>
</reference>
<dbReference type="RefSeq" id="WP_084653225.1">
    <property type="nucleotide sequence ID" value="NZ_MIPT01000001.1"/>
</dbReference>
<dbReference type="OrthoDB" id="9805504at2"/>
<evidence type="ECO:0000313" key="3">
    <source>
        <dbReference type="EMBL" id="OHT20948.1"/>
    </source>
</evidence>
<protein>
    <recommendedName>
        <fullName evidence="2">TNase-like domain-containing protein</fullName>
    </recommendedName>
</protein>
<organism evidence="3 4">
    <name type="scientific">Edaphosphingomonas haloaromaticamans</name>
    <dbReference type="NCBI Taxonomy" id="653954"/>
    <lineage>
        <taxon>Bacteria</taxon>
        <taxon>Pseudomonadati</taxon>
        <taxon>Pseudomonadota</taxon>
        <taxon>Alphaproteobacteria</taxon>
        <taxon>Sphingomonadales</taxon>
        <taxon>Rhizorhabdaceae</taxon>
        <taxon>Edaphosphingomonas</taxon>
    </lineage>
</organism>
<name>A0A1S1HFX0_9SPHN</name>
<gene>
    <name evidence="3" type="ORF">BHE75_02953</name>
</gene>
<dbReference type="AlphaFoldDB" id="A0A1S1HFX0"/>
<feature type="domain" description="TNase-like" evidence="2">
    <location>
        <begin position="35"/>
        <end position="111"/>
    </location>
</feature>
<dbReference type="InterPro" id="IPR035437">
    <property type="entry name" value="SNase_OB-fold_sf"/>
</dbReference>
<evidence type="ECO:0000256" key="1">
    <source>
        <dbReference type="SAM" id="Phobius"/>
    </source>
</evidence>
<dbReference type="Gene3D" id="2.40.50.90">
    <property type="match status" value="1"/>
</dbReference>
<comment type="caution">
    <text evidence="3">The sequence shown here is derived from an EMBL/GenBank/DDBJ whole genome shotgun (WGS) entry which is preliminary data.</text>
</comment>